<dbReference type="InterPro" id="IPR013210">
    <property type="entry name" value="LRR_N_plant-typ"/>
</dbReference>
<evidence type="ECO:0000256" key="5">
    <source>
        <dbReference type="SAM" id="Phobius"/>
    </source>
</evidence>
<evidence type="ECO:0000313" key="8">
    <source>
        <dbReference type="EMBL" id="KAF3444724.1"/>
    </source>
</evidence>
<dbReference type="AlphaFoldDB" id="A0A8K0MFP1"/>
<evidence type="ECO:0000259" key="7">
    <source>
        <dbReference type="Pfam" id="PF08263"/>
    </source>
</evidence>
<dbReference type="PROSITE" id="PS51257">
    <property type="entry name" value="PROKAR_LIPOPROTEIN"/>
    <property type="match status" value="1"/>
</dbReference>
<keyword evidence="2" id="KW-0433">Leucine-rich repeat</keyword>
<keyword evidence="9" id="KW-1185">Reference proteome</keyword>
<evidence type="ECO:0000313" key="9">
    <source>
        <dbReference type="Proteomes" id="UP000796880"/>
    </source>
</evidence>
<dbReference type="Pfam" id="PF00560">
    <property type="entry name" value="LRR_1"/>
    <property type="match status" value="4"/>
</dbReference>
<name>A0A8K0MFP1_9ROSA</name>
<dbReference type="Gene3D" id="3.80.10.10">
    <property type="entry name" value="Ribonuclease Inhibitor"/>
    <property type="match status" value="1"/>
</dbReference>
<keyword evidence="5" id="KW-1133">Transmembrane helix</keyword>
<organism evidence="8 9">
    <name type="scientific">Rhamnella rubrinervis</name>
    <dbReference type="NCBI Taxonomy" id="2594499"/>
    <lineage>
        <taxon>Eukaryota</taxon>
        <taxon>Viridiplantae</taxon>
        <taxon>Streptophyta</taxon>
        <taxon>Embryophyta</taxon>
        <taxon>Tracheophyta</taxon>
        <taxon>Spermatophyta</taxon>
        <taxon>Magnoliopsida</taxon>
        <taxon>eudicotyledons</taxon>
        <taxon>Gunneridae</taxon>
        <taxon>Pentapetalae</taxon>
        <taxon>rosids</taxon>
        <taxon>fabids</taxon>
        <taxon>Rosales</taxon>
        <taxon>Rhamnaceae</taxon>
        <taxon>rhamnoid group</taxon>
        <taxon>Rhamneae</taxon>
        <taxon>Rhamnella</taxon>
    </lineage>
</organism>
<evidence type="ECO:0000256" key="4">
    <source>
        <dbReference type="ARBA" id="ARBA00038043"/>
    </source>
</evidence>
<comment type="similarity">
    <text evidence="4">Belongs to the polygalacturonase-inhibiting protein family.</text>
</comment>
<accession>A0A8K0MFP1</accession>
<dbReference type="SUPFAM" id="SSF52058">
    <property type="entry name" value="L domain-like"/>
    <property type="match status" value="1"/>
</dbReference>
<sequence>MKGSAFCMSFCLWVGILLLSFGSCSEVAHEDDVKCLQGIKQAVKDPLRKLNSWDFGNTTVGYICKFVGVSCWNDWENRILNLELRDMKLSGTVPQALEYCYSLQILDLGGNEFSGTIPSQICTWLPFLVGLDLSNNDISGSIPTDLAKCAYLNNLELSDNSLSGNIPHQFSSLNRLKKFSVANNQLTGTIPPLSAQMENADFAGNKGLCGMPLGKCGGLSKKDLAIIIATWVCGAAASLLLTLGLWWWYRLRSSKSRKRVDGNGGDEHRAEK</sequence>
<dbReference type="EMBL" id="VOIH02000006">
    <property type="protein sequence ID" value="KAF3444724.1"/>
    <property type="molecule type" value="Genomic_DNA"/>
</dbReference>
<dbReference type="InterPro" id="IPR051848">
    <property type="entry name" value="PGIP"/>
</dbReference>
<dbReference type="PANTHER" id="PTHR48059:SF12">
    <property type="entry name" value="POLYGALACTURONASE INHIBITOR 1-LIKE"/>
    <property type="match status" value="1"/>
</dbReference>
<gene>
    <name evidence="8" type="ORF">FNV43_RR14417</name>
</gene>
<dbReference type="FunFam" id="3.80.10.10:FF:000415">
    <property type="entry name" value="Inactive LRR receptor-like serine/threonine-protein kinase BIR2"/>
    <property type="match status" value="1"/>
</dbReference>
<keyword evidence="5" id="KW-0812">Transmembrane</keyword>
<dbReference type="InterPro" id="IPR001611">
    <property type="entry name" value="Leu-rich_rpt"/>
</dbReference>
<evidence type="ECO:0000256" key="6">
    <source>
        <dbReference type="SAM" id="SignalP"/>
    </source>
</evidence>
<keyword evidence="6" id="KW-0732">Signal</keyword>
<feature type="chain" id="PRO_5035434703" description="Leucine-rich repeat-containing N-terminal plant-type domain-containing protein" evidence="6">
    <location>
        <begin position="27"/>
        <end position="272"/>
    </location>
</feature>
<comment type="caution">
    <text evidence="8">The sequence shown here is derived from an EMBL/GenBank/DDBJ whole genome shotgun (WGS) entry which is preliminary data.</text>
</comment>
<keyword evidence="3" id="KW-0677">Repeat</keyword>
<comment type="subcellular location">
    <subcellularLocation>
        <location evidence="1">Cell envelope</location>
    </subcellularLocation>
</comment>
<dbReference type="InterPro" id="IPR032675">
    <property type="entry name" value="LRR_dom_sf"/>
</dbReference>
<dbReference type="Pfam" id="PF08263">
    <property type="entry name" value="LRRNT_2"/>
    <property type="match status" value="1"/>
</dbReference>
<dbReference type="OrthoDB" id="2151624at2759"/>
<keyword evidence="5" id="KW-0472">Membrane</keyword>
<dbReference type="PANTHER" id="PTHR48059">
    <property type="entry name" value="POLYGALACTURONASE INHIBITOR 1"/>
    <property type="match status" value="1"/>
</dbReference>
<reference evidence="8" key="1">
    <citation type="submission" date="2020-03" db="EMBL/GenBank/DDBJ databases">
        <title>A high-quality chromosome-level genome assembly of a woody plant with both climbing and erect habits, Rhamnella rubrinervis.</title>
        <authorList>
            <person name="Lu Z."/>
            <person name="Yang Y."/>
            <person name="Zhu X."/>
            <person name="Sun Y."/>
        </authorList>
    </citation>
    <scope>NUCLEOTIDE SEQUENCE</scope>
    <source>
        <strain evidence="8">BYM</strain>
        <tissue evidence="8">Leaf</tissue>
    </source>
</reference>
<dbReference type="Proteomes" id="UP000796880">
    <property type="component" value="Unassembled WGS sequence"/>
</dbReference>
<proteinExistence type="inferred from homology"/>
<feature type="signal peptide" evidence="6">
    <location>
        <begin position="1"/>
        <end position="26"/>
    </location>
</feature>
<evidence type="ECO:0000256" key="1">
    <source>
        <dbReference type="ARBA" id="ARBA00004196"/>
    </source>
</evidence>
<feature type="transmembrane region" description="Helical" evidence="5">
    <location>
        <begin position="224"/>
        <end position="249"/>
    </location>
</feature>
<evidence type="ECO:0000256" key="2">
    <source>
        <dbReference type="ARBA" id="ARBA00022614"/>
    </source>
</evidence>
<feature type="domain" description="Leucine-rich repeat-containing N-terminal plant-type" evidence="7">
    <location>
        <begin position="29"/>
        <end position="72"/>
    </location>
</feature>
<protein>
    <recommendedName>
        <fullName evidence="7">Leucine-rich repeat-containing N-terminal plant-type domain-containing protein</fullName>
    </recommendedName>
</protein>
<evidence type="ECO:0000256" key="3">
    <source>
        <dbReference type="ARBA" id="ARBA00022737"/>
    </source>
</evidence>